<keyword evidence="3" id="KW-0732">Signal</keyword>
<dbReference type="Proteomes" id="UP000649617">
    <property type="component" value="Unassembled WGS sequence"/>
</dbReference>
<feature type="compositionally biased region" description="Basic residues" evidence="2">
    <location>
        <begin position="30"/>
        <end position="40"/>
    </location>
</feature>
<name>A0A812QH27_SYMPI</name>
<reference evidence="4" key="1">
    <citation type="submission" date="2021-02" db="EMBL/GenBank/DDBJ databases">
        <authorList>
            <person name="Dougan E. K."/>
            <person name="Rhodes N."/>
            <person name="Thang M."/>
            <person name="Chan C."/>
        </authorList>
    </citation>
    <scope>NUCLEOTIDE SEQUENCE</scope>
</reference>
<feature type="chain" id="PRO_5032651112" evidence="3">
    <location>
        <begin position="19"/>
        <end position="230"/>
    </location>
</feature>
<feature type="signal peptide" evidence="3">
    <location>
        <begin position="1"/>
        <end position="18"/>
    </location>
</feature>
<comment type="caution">
    <text evidence="4">The sequence shown here is derived from an EMBL/GenBank/DDBJ whole genome shotgun (WGS) entry which is preliminary data.</text>
</comment>
<evidence type="ECO:0000313" key="5">
    <source>
        <dbReference type="Proteomes" id="UP000649617"/>
    </source>
</evidence>
<gene>
    <name evidence="4" type="ORF">SPIL2461_LOCUS9439</name>
</gene>
<evidence type="ECO:0000256" key="1">
    <source>
        <dbReference type="SAM" id="Coils"/>
    </source>
</evidence>
<evidence type="ECO:0000256" key="3">
    <source>
        <dbReference type="SAM" id="SignalP"/>
    </source>
</evidence>
<sequence length="230" mass="26089">MARVGGCLCVLLPLLVSSSHHMGHLQHQTHGSHKRHHHQHKDQQSQIEHLRKTIVKDEIAKTKFELQETRDHEAVRVMEAEAGRVGRDYGMLLAWQRHAHKAKPDAVSAKDADKAAEANLGELKMQMKQLQDGLEYAKTYVSDAEAAMENLKAKIANSSLPEEIKEAKYKYEELQKHATKATTKENAAWKTTMKREVQLGEAKEQYNKDLKQLAAEETQVRGAANKVRRC</sequence>
<feature type="coiled-coil region" evidence="1">
    <location>
        <begin position="164"/>
        <end position="219"/>
    </location>
</feature>
<dbReference type="EMBL" id="CAJNIZ010016446">
    <property type="protein sequence ID" value="CAE7385860.1"/>
    <property type="molecule type" value="Genomic_DNA"/>
</dbReference>
<accession>A0A812QH27</accession>
<keyword evidence="5" id="KW-1185">Reference proteome</keyword>
<evidence type="ECO:0000256" key="2">
    <source>
        <dbReference type="SAM" id="MobiDB-lite"/>
    </source>
</evidence>
<proteinExistence type="predicted"/>
<keyword evidence="1" id="KW-0175">Coiled coil</keyword>
<organism evidence="4 5">
    <name type="scientific">Symbiodinium pilosum</name>
    <name type="common">Dinoflagellate</name>
    <dbReference type="NCBI Taxonomy" id="2952"/>
    <lineage>
        <taxon>Eukaryota</taxon>
        <taxon>Sar</taxon>
        <taxon>Alveolata</taxon>
        <taxon>Dinophyceae</taxon>
        <taxon>Suessiales</taxon>
        <taxon>Symbiodiniaceae</taxon>
        <taxon>Symbiodinium</taxon>
    </lineage>
</organism>
<dbReference type="AlphaFoldDB" id="A0A812QH27"/>
<evidence type="ECO:0000313" key="4">
    <source>
        <dbReference type="EMBL" id="CAE7385860.1"/>
    </source>
</evidence>
<protein>
    <submittedName>
        <fullName evidence="4">Uncharacterized protein</fullName>
    </submittedName>
</protein>
<feature type="region of interest" description="Disordered" evidence="2">
    <location>
        <begin position="23"/>
        <end position="44"/>
    </location>
</feature>
<dbReference type="OrthoDB" id="441251at2759"/>